<organism evidence="1 2">
    <name type="scientific">Ureibacillus manganicus DSM 26584</name>
    <dbReference type="NCBI Taxonomy" id="1384049"/>
    <lineage>
        <taxon>Bacteria</taxon>
        <taxon>Bacillati</taxon>
        <taxon>Bacillota</taxon>
        <taxon>Bacilli</taxon>
        <taxon>Bacillales</taxon>
        <taxon>Caryophanaceae</taxon>
        <taxon>Ureibacillus</taxon>
    </lineage>
</organism>
<dbReference type="AlphaFoldDB" id="A0A0A3HZM0"/>
<reference evidence="1 2" key="1">
    <citation type="submission" date="2014-02" db="EMBL/GenBank/DDBJ databases">
        <title>Draft genome sequence of Lysinibacillus manganicus DSM 26584T.</title>
        <authorList>
            <person name="Zhang F."/>
            <person name="Wang G."/>
            <person name="Zhang L."/>
        </authorList>
    </citation>
    <scope>NUCLEOTIDE SEQUENCE [LARGE SCALE GENOMIC DNA]</scope>
    <source>
        <strain evidence="1 2">DSM 26584</strain>
    </source>
</reference>
<dbReference type="STRING" id="1384049.CD29_16345"/>
<sequence>MNTNQRNNKKEQHLEFSIENLSRAIFVINKHAKAATNPKFLYDLKKKALEKMIIDGKAEKLGLHFSRNPKLSRQTSTVLISCGDYLFHLPPTKEDFQTLPHLGGLDEEQRNPKTNFSLKQAKTLLIAYTGMKEPQPTNPYASSTTKKYISPFAKRFGER</sequence>
<name>A0A0A3HZM0_9BACL</name>
<dbReference type="EMBL" id="JPVN01000024">
    <property type="protein sequence ID" value="KGR76715.1"/>
    <property type="molecule type" value="Genomic_DNA"/>
</dbReference>
<protein>
    <recommendedName>
        <fullName evidence="3">YkyB-like protein</fullName>
    </recommendedName>
</protein>
<dbReference type="InterPro" id="IPR025552">
    <property type="entry name" value="YkyB"/>
</dbReference>
<gene>
    <name evidence="1" type="ORF">CD29_16345</name>
</gene>
<dbReference type="Proteomes" id="UP000030416">
    <property type="component" value="Unassembled WGS sequence"/>
</dbReference>
<evidence type="ECO:0008006" key="3">
    <source>
        <dbReference type="Google" id="ProtNLM"/>
    </source>
</evidence>
<dbReference type="Pfam" id="PF14177">
    <property type="entry name" value="YkyB"/>
    <property type="match status" value="1"/>
</dbReference>
<dbReference type="eggNOG" id="ENOG50310Y3">
    <property type="taxonomic scope" value="Bacteria"/>
</dbReference>
<accession>A0A0A3HZM0</accession>
<keyword evidence="2" id="KW-1185">Reference proteome</keyword>
<evidence type="ECO:0000313" key="2">
    <source>
        <dbReference type="Proteomes" id="UP000030416"/>
    </source>
</evidence>
<proteinExistence type="predicted"/>
<comment type="caution">
    <text evidence="1">The sequence shown here is derived from an EMBL/GenBank/DDBJ whole genome shotgun (WGS) entry which is preliminary data.</text>
</comment>
<evidence type="ECO:0000313" key="1">
    <source>
        <dbReference type="EMBL" id="KGR76715.1"/>
    </source>
</evidence>